<dbReference type="EMBL" id="QEWP01000028">
    <property type="protein sequence ID" value="PWD97687.1"/>
    <property type="molecule type" value="Genomic_DNA"/>
</dbReference>
<evidence type="ECO:0000313" key="2">
    <source>
        <dbReference type="Proteomes" id="UP000244956"/>
    </source>
</evidence>
<sequence length="310" mass="36248">MKNKNSGLFICSKPIQLIIQNAVVSSLPSSHNSVDLWLVGKFYKSEELYEELKKNKSCWKNISYFKTLYAAYKSLLTTCEYKQIYIDSDFGTVNIVLALCKLFGRDIYVVEEGIGIYNKDLLKSFDKTTGIIYLLKRLFFKIIGSGLYFGNSKWVKGIYVFDKMKYENIHLTYKKKVIEIPRSLKQEIYNKLDYYERIFNLQDVVSTIKVTNVDCVTIYSASYHIRDYRQFIDDDEFFIIKMHPGYNNYSQFEKIDGNVILLKNSAPTEVLVFLIGAFKKRVKVLHENSSVGNYLFKEKGIKVINLFERK</sequence>
<accession>A0A2U2B3S5</accession>
<reference evidence="1 2" key="1">
    <citation type="submission" date="2018-05" db="EMBL/GenBank/DDBJ databases">
        <title>Marinilabilia rubrum sp. nov., isolated from saltern sediment.</title>
        <authorList>
            <person name="Zhang R."/>
        </authorList>
    </citation>
    <scope>NUCLEOTIDE SEQUENCE [LARGE SCALE GENOMIC DNA]</scope>
    <source>
        <strain evidence="1 2">WTE16</strain>
    </source>
</reference>
<dbReference type="Pfam" id="PF07388">
    <property type="entry name" value="A-2_8-polyST"/>
    <property type="match status" value="1"/>
</dbReference>
<keyword evidence="2" id="KW-1185">Reference proteome</keyword>
<protein>
    <submittedName>
        <fullName evidence="1">Uncharacterized protein</fullName>
    </submittedName>
</protein>
<name>A0A2U2B3S5_9BACT</name>
<proteinExistence type="predicted"/>
<dbReference type="RefSeq" id="WP_109266167.1">
    <property type="nucleotide sequence ID" value="NZ_QEWP01000028.1"/>
</dbReference>
<organism evidence="1 2">
    <name type="scientific">Marinilabilia rubra</name>
    <dbReference type="NCBI Taxonomy" id="2162893"/>
    <lineage>
        <taxon>Bacteria</taxon>
        <taxon>Pseudomonadati</taxon>
        <taxon>Bacteroidota</taxon>
        <taxon>Bacteroidia</taxon>
        <taxon>Marinilabiliales</taxon>
        <taxon>Marinilabiliaceae</taxon>
        <taxon>Marinilabilia</taxon>
    </lineage>
</organism>
<dbReference type="AlphaFoldDB" id="A0A2U2B3S5"/>
<evidence type="ECO:0000313" key="1">
    <source>
        <dbReference type="EMBL" id="PWD97687.1"/>
    </source>
</evidence>
<dbReference type="OrthoDB" id="1495789at2"/>
<gene>
    <name evidence="1" type="ORF">DDZ16_19545</name>
</gene>
<comment type="caution">
    <text evidence="1">The sequence shown here is derived from an EMBL/GenBank/DDBJ whole genome shotgun (WGS) entry which is preliminary data.</text>
</comment>
<dbReference type="InterPro" id="IPR010866">
    <property type="entry name" value="A-2_8-polyST"/>
</dbReference>
<dbReference type="Proteomes" id="UP000244956">
    <property type="component" value="Unassembled WGS sequence"/>
</dbReference>